<dbReference type="Proteomes" id="UP000750522">
    <property type="component" value="Unassembled WGS sequence"/>
</dbReference>
<dbReference type="GO" id="GO:0042144">
    <property type="term" value="P:vacuole fusion, non-autophagic"/>
    <property type="evidence" value="ECO:0007669"/>
    <property type="project" value="TreeGrafter"/>
</dbReference>
<proteinExistence type="inferred from homology"/>
<evidence type="ECO:0008006" key="8">
    <source>
        <dbReference type="Google" id="ProtNLM"/>
    </source>
</evidence>
<dbReference type="InterPro" id="IPR038132">
    <property type="entry name" value="Vps16_C_sf"/>
</dbReference>
<dbReference type="GO" id="GO:0006886">
    <property type="term" value="P:intracellular protein transport"/>
    <property type="evidence" value="ECO:0007669"/>
    <property type="project" value="InterPro"/>
</dbReference>
<dbReference type="SUPFAM" id="SSF50978">
    <property type="entry name" value="WD40 repeat-like"/>
    <property type="match status" value="1"/>
</dbReference>
<dbReference type="Pfam" id="PF12928">
    <property type="entry name" value="tRNA_int_end_N2"/>
    <property type="match status" value="1"/>
</dbReference>
<evidence type="ECO:0000259" key="3">
    <source>
        <dbReference type="Pfam" id="PF04840"/>
    </source>
</evidence>
<dbReference type="InterPro" id="IPR006926">
    <property type="entry name" value="Vps16_N"/>
</dbReference>
<dbReference type="GO" id="GO:0003779">
    <property type="term" value="F:actin binding"/>
    <property type="evidence" value="ECO:0007669"/>
    <property type="project" value="TreeGrafter"/>
</dbReference>
<feature type="domain" description="Vps16 C-terminal" evidence="3">
    <location>
        <begin position="854"/>
        <end position="1171"/>
    </location>
</feature>
<dbReference type="GO" id="GO:0016197">
    <property type="term" value="P:endosomal transport"/>
    <property type="evidence" value="ECO:0007669"/>
    <property type="project" value="TreeGrafter"/>
</dbReference>
<dbReference type="GO" id="GO:0030897">
    <property type="term" value="C:HOPS complex"/>
    <property type="evidence" value="ECO:0007669"/>
    <property type="project" value="TreeGrafter"/>
</dbReference>
<feature type="domain" description="Vps16 N-terminal" evidence="4">
    <location>
        <begin position="376"/>
        <end position="759"/>
    </location>
</feature>
<dbReference type="Pfam" id="PF04841">
    <property type="entry name" value="Vps16_N"/>
    <property type="match status" value="1"/>
</dbReference>
<evidence type="ECO:0000256" key="2">
    <source>
        <dbReference type="SAM" id="MobiDB-lite"/>
    </source>
</evidence>
<comment type="caution">
    <text evidence="6">The sequence shown here is derived from an EMBL/GenBank/DDBJ whole genome shotgun (WGS) entry which is preliminary data.</text>
</comment>
<evidence type="ECO:0000256" key="1">
    <source>
        <dbReference type="ARBA" id="ARBA00009250"/>
    </source>
</evidence>
<evidence type="ECO:0000259" key="4">
    <source>
        <dbReference type="Pfam" id="PF04841"/>
    </source>
</evidence>
<feature type="region of interest" description="Disordered" evidence="2">
    <location>
        <begin position="1"/>
        <end position="46"/>
    </location>
</feature>
<evidence type="ECO:0000259" key="5">
    <source>
        <dbReference type="Pfam" id="PF12928"/>
    </source>
</evidence>
<name>A0A9P5G566_GEOCN</name>
<evidence type="ECO:0000313" key="7">
    <source>
        <dbReference type="Proteomes" id="UP000750522"/>
    </source>
</evidence>
<dbReference type="Gene3D" id="1.10.150.780">
    <property type="entry name" value="Vps16, C-terminal region"/>
    <property type="match status" value="1"/>
</dbReference>
<reference evidence="6" key="1">
    <citation type="journal article" date="2020" name="Front. Microbiol.">
        <title>Phenotypic and Genetic Characterization of the Cheese Ripening Yeast Geotrichum candidum.</title>
        <authorList>
            <person name="Perkins V."/>
            <person name="Vignola S."/>
            <person name="Lessard M.H."/>
            <person name="Plante P.L."/>
            <person name="Corbeil J."/>
            <person name="Dugat-Bony E."/>
            <person name="Frenette M."/>
            <person name="Labrie S."/>
        </authorList>
    </citation>
    <scope>NUCLEOTIDE SEQUENCE</scope>
    <source>
        <strain evidence="6">LMA-70</strain>
    </source>
</reference>
<gene>
    <name evidence="6" type="ORF">DV451_003407</name>
</gene>
<dbReference type="AlphaFoldDB" id="A0A9P5G566"/>
<dbReference type="InterPro" id="IPR016534">
    <property type="entry name" value="VPS16"/>
</dbReference>
<dbReference type="GO" id="GO:0005768">
    <property type="term" value="C:endosome"/>
    <property type="evidence" value="ECO:0007669"/>
    <property type="project" value="TreeGrafter"/>
</dbReference>
<feature type="domain" description="tRNA-splicing endonuclease subunit Sen54 N-terminal" evidence="5">
    <location>
        <begin position="61"/>
        <end position="129"/>
    </location>
</feature>
<dbReference type="PANTHER" id="PTHR12811:SF0">
    <property type="entry name" value="VACUOLAR PROTEIN SORTING-ASSOCIATED PROTEIN 16 HOMOLOG"/>
    <property type="match status" value="1"/>
</dbReference>
<protein>
    <recommendedName>
        <fullName evidence="8">tRNA-splicing endonuclease subunit Sen54 N-terminal domain-containing protein</fullName>
    </recommendedName>
</protein>
<dbReference type="InterPro" id="IPR024336">
    <property type="entry name" value="tRNA_splic_suSen54_N"/>
</dbReference>
<dbReference type="Pfam" id="PF04840">
    <property type="entry name" value="Vps16_C"/>
    <property type="match status" value="1"/>
</dbReference>
<sequence>MSNEDAGDAEIDISEEQQDWRFLHSATKSNGSLPKRGEKDFEPNGTNIQSKALEESREAMYTALQGERGHYGKNHVTAVWYADVNKAQVDVAKGPLFNTIGKSDSNGKVWLLPEETIYMVERGSLECFYPQGAPMSLQAVYAACIQNKGDLERLQVYTYLKKLGFIIQRAKSYDNDYPTVEHSPYKVVPQTPTLYGYVSLLLLNLQKSFYATVFDILEHTDNNKYCKNILGAHRLHLSPVSKLPQIIIDRPVYHDYASVYNDLDIIPHHKPPHSNTISAPFDVLDEPEYPYRVAFNVWKPNASAFKKSNPPAPDFRVAVVSTRDTRVPTLRQTLALLNSVPVTESGFMVHNSRKKRALEAKARAEREGRAQERQPRNQTWALKDGWRNVILAVSDAGVISFTKVTDPGFGEEKTSISIYTGAGQLIKKIPWDNGRIRGLGWSASPEHLIVVSENGNARCYYDFEGNFTQFSLGKLAESNGVLECQFWDNGFVALLSNNTFVSVSKYDDPNPRPLASTAGYADKSIHSWAIVPPFYQLGQHVEVLISIDNTVLVLDTNEARDKYLEEGPFSHMSVSPNGDFIALFTVTGYLWVITSDFHRKVSDLKTDLAGKPDQLLWCGNHAVAVVTGDEILLVGPHGGTLNLYYDSPVFAVSEIDGMRTITEEKHDFYTMVPESTVNIFKIGSVSPAAILLDCVEQLDRNSPKADENLQIIRASLPDAVNACIEAAGYEFESYWQKALLKAAAFGKAAIDLYDSDYFVQMCEYIRVLNVVRQINVGLLISHTQLVALTPNKLIDRLLLRKMHLLAFKCTEYLRLPQYKVYIHWACSKVRISNADDETVCREIVAKLGALSGASYEEIATTAYEEGRNKLAIMLTHYEPRPGKQVPLLLNMNEQELALDNAIESFDANLIIYVLLYLQQKLTIAAFFRFISDKPMASRCFEFYCKQLNNHKLLSDFYYQDDRRFESAQLLLNQSFKETDLDVQQDTLKEVIQTFQESKEKSFEVKAIEEQSKLLKLQAQLELDYDSTFVGQTVSQTISTLLSMSQHSRAVKVKDEFKVPERRFYWIKLQAYIARRDWDELHKFARAKKSPIGYLPFFNQCYKAGSKRQALLYVPMCTDVSYKQRIDMYIQVDGIRQAAQEAVKAKDLQALEELEPLATTTVRSEIADFVNQLKSKN</sequence>
<accession>A0A9P5G566</accession>
<organism evidence="6 7">
    <name type="scientific">Geotrichum candidum</name>
    <name type="common">Oospora lactis</name>
    <name type="synonym">Dipodascus geotrichum</name>
    <dbReference type="NCBI Taxonomy" id="1173061"/>
    <lineage>
        <taxon>Eukaryota</taxon>
        <taxon>Fungi</taxon>
        <taxon>Dikarya</taxon>
        <taxon>Ascomycota</taxon>
        <taxon>Saccharomycotina</taxon>
        <taxon>Dipodascomycetes</taxon>
        <taxon>Dipodascales</taxon>
        <taxon>Dipodascaceae</taxon>
        <taxon>Geotrichum</taxon>
    </lineage>
</organism>
<feature type="compositionally biased region" description="Acidic residues" evidence="2">
    <location>
        <begin position="1"/>
        <end position="17"/>
    </location>
</feature>
<dbReference type="PANTHER" id="PTHR12811">
    <property type="entry name" value="VACUOLAR PROTEIN SORTING VPS16"/>
    <property type="match status" value="1"/>
</dbReference>
<reference evidence="6" key="2">
    <citation type="submission" date="2020-01" db="EMBL/GenBank/DDBJ databases">
        <authorList>
            <person name="Perkins V."/>
            <person name="Lessard M.-H."/>
            <person name="Dugat-Bony E."/>
            <person name="Frenette M."/>
            <person name="Labrie S."/>
        </authorList>
    </citation>
    <scope>NUCLEOTIDE SEQUENCE</scope>
    <source>
        <strain evidence="6">LMA-70</strain>
    </source>
</reference>
<evidence type="ECO:0000313" key="6">
    <source>
        <dbReference type="EMBL" id="KAF5098394.1"/>
    </source>
</evidence>
<dbReference type="InterPro" id="IPR006925">
    <property type="entry name" value="Vps16_C"/>
</dbReference>
<dbReference type="InterPro" id="IPR036322">
    <property type="entry name" value="WD40_repeat_dom_sf"/>
</dbReference>
<comment type="similarity">
    <text evidence="1">Belongs to the VPS16 family.</text>
</comment>
<dbReference type="EMBL" id="QQZK01000074">
    <property type="protein sequence ID" value="KAF5098394.1"/>
    <property type="molecule type" value="Genomic_DNA"/>
</dbReference>